<protein>
    <submittedName>
        <fullName evidence="2">Short-chain dehydrogenase</fullName>
    </submittedName>
</protein>
<dbReference type="Pfam" id="PF00106">
    <property type="entry name" value="adh_short"/>
    <property type="match status" value="1"/>
</dbReference>
<organism evidence="2 3">
    <name type="scientific">Endozoicomonas numazuensis</name>
    <dbReference type="NCBI Taxonomy" id="1137799"/>
    <lineage>
        <taxon>Bacteria</taxon>
        <taxon>Pseudomonadati</taxon>
        <taxon>Pseudomonadota</taxon>
        <taxon>Gammaproteobacteria</taxon>
        <taxon>Oceanospirillales</taxon>
        <taxon>Endozoicomonadaceae</taxon>
        <taxon>Endozoicomonas</taxon>
    </lineage>
</organism>
<dbReference type="CDD" id="cd05325">
    <property type="entry name" value="carb_red_sniffer_like_SDR_c"/>
    <property type="match status" value="1"/>
</dbReference>
<comment type="caution">
    <text evidence="2">The sequence shown here is derived from an EMBL/GenBank/DDBJ whole genome shotgun (WGS) entry which is preliminary data.</text>
</comment>
<dbReference type="InterPro" id="IPR036291">
    <property type="entry name" value="NAD(P)-bd_dom_sf"/>
</dbReference>
<dbReference type="PRINTS" id="PR00080">
    <property type="entry name" value="SDRFAMILY"/>
</dbReference>
<name>A0A081NKC2_9GAMM</name>
<dbReference type="Gene3D" id="3.40.50.720">
    <property type="entry name" value="NAD(P)-binding Rossmann-like Domain"/>
    <property type="match status" value="1"/>
</dbReference>
<dbReference type="InterPro" id="IPR052184">
    <property type="entry name" value="SDR_enzymes"/>
</dbReference>
<sequence>MTKNVVVTGANRGLGLEYCKQFLEKGYKVYACCRAPESAEDLLKLKQQNSQKLETVPLDVTNPTQRMNLKYTLQGDQIDILVNNAGIYGHRLNFGDVESEEWHKVMEVNTIAPLLLVQELVDLMPQGAKVVLMTSKMGSIADNSSGGSYIYRSTKAALNAVGKSLALDLSGKGVSVAICHPGWVQTDMGGPNALIDTKTSVKGLINVLEALGPENTGQFFNYDGAVIPW</sequence>
<dbReference type="Proteomes" id="UP000028073">
    <property type="component" value="Unassembled WGS sequence"/>
</dbReference>
<dbReference type="OrthoDB" id="5786478at2"/>
<proteinExistence type="inferred from homology"/>
<dbReference type="PRINTS" id="PR00081">
    <property type="entry name" value="GDHRDH"/>
</dbReference>
<dbReference type="AlphaFoldDB" id="A0A081NKC2"/>
<dbReference type="EMBL" id="JOKH01000001">
    <property type="protein sequence ID" value="KEQ18895.1"/>
    <property type="molecule type" value="Genomic_DNA"/>
</dbReference>
<gene>
    <name evidence="2" type="ORF">GZ78_02235</name>
</gene>
<dbReference type="STRING" id="1137799.GZ78_02235"/>
<dbReference type="eggNOG" id="COG1028">
    <property type="taxonomic scope" value="Bacteria"/>
</dbReference>
<evidence type="ECO:0000313" key="3">
    <source>
        <dbReference type="Proteomes" id="UP000028073"/>
    </source>
</evidence>
<keyword evidence="3" id="KW-1185">Reference proteome</keyword>
<dbReference type="PANTHER" id="PTHR45458:SF1">
    <property type="entry name" value="SHORT CHAIN DEHYDROGENASE"/>
    <property type="match status" value="1"/>
</dbReference>
<evidence type="ECO:0000313" key="2">
    <source>
        <dbReference type="EMBL" id="KEQ18895.1"/>
    </source>
</evidence>
<dbReference type="PANTHER" id="PTHR45458">
    <property type="entry name" value="SHORT-CHAIN DEHYDROGENASE/REDUCTASE SDR"/>
    <property type="match status" value="1"/>
</dbReference>
<dbReference type="SUPFAM" id="SSF51735">
    <property type="entry name" value="NAD(P)-binding Rossmann-fold domains"/>
    <property type="match status" value="1"/>
</dbReference>
<dbReference type="GO" id="GO:0016616">
    <property type="term" value="F:oxidoreductase activity, acting on the CH-OH group of donors, NAD or NADP as acceptor"/>
    <property type="evidence" value="ECO:0007669"/>
    <property type="project" value="TreeGrafter"/>
</dbReference>
<comment type="similarity">
    <text evidence="1">Belongs to the short-chain dehydrogenases/reductases (SDR) family.</text>
</comment>
<reference evidence="2 3" key="1">
    <citation type="submission" date="2014-06" db="EMBL/GenBank/DDBJ databases">
        <title>Whole Genome Sequences of Three Symbiotic Endozoicomonas Bacteria.</title>
        <authorList>
            <person name="Neave M.J."/>
            <person name="Apprill A."/>
            <person name="Voolstra C.R."/>
        </authorList>
    </citation>
    <scope>NUCLEOTIDE SEQUENCE [LARGE SCALE GENOMIC DNA]</scope>
    <source>
        <strain evidence="2 3">DSM 25634</strain>
    </source>
</reference>
<dbReference type="InterPro" id="IPR002347">
    <property type="entry name" value="SDR_fam"/>
</dbReference>
<accession>A0A081NKC2</accession>
<evidence type="ECO:0000256" key="1">
    <source>
        <dbReference type="RuleBase" id="RU000363"/>
    </source>
</evidence>
<dbReference type="RefSeq" id="WP_034832371.1">
    <property type="nucleotide sequence ID" value="NZ_JOKH01000001.1"/>
</dbReference>